<dbReference type="InterPro" id="IPR011004">
    <property type="entry name" value="Trimer_LpxA-like_sf"/>
</dbReference>
<protein>
    <submittedName>
        <fullName evidence="1">Gamma carbonic anhydrase family protein</fullName>
    </submittedName>
</protein>
<dbReference type="InterPro" id="IPR047324">
    <property type="entry name" value="LbH_gamma_CA-like"/>
</dbReference>
<gene>
    <name evidence="1" type="ORF">NE663_08260</name>
</gene>
<dbReference type="SUPFAM" id="SSF51161">
    <property type="entry name" value="Trimeric LpxA-like enzymes"/>
    <property type="match status" value="1"/>
</dbReference>
<dbReference type="Pfam" id="PF00132">
    <property type="entry name" value="Hexapep"/>
    <property type="match status" value="1"/>
</dbReference>
<dbReference type="CDD" id="cd04645">
    <property type="entry name" value="LbH_gamma_CA_like"/>
    <property type="match status" value="1"/>
</dbReference>
<reference evidence="1 2" key="1">
    <citation type="submission" date="2022-06" db="EMBL/GenBank/DDBJ databases">
        <title>Isolation of gut microbiota from human fecal samples.</title>
        <authorList>
            <person name="Pamer E.G."/>
            <person name="Barat B."/>
            <person name="Waligurski E."/>
            <person name="Medina S."/>
            <person name="Paddock L."/>
            <person name="Mostad J."/>
        </authorList>
    </citation>
    <scope>NUCLEOTIDE SEQUENCE [LARGE SCALE GENOMIC DNA]</scope>
    <source>
        <strain evidence="1 2">DFI.6.1</strain>
    </source>
</reference>
<evidence type="ECO:0000313" key="2">
    <source>
        <dbReference type="Proteomes" id="UP001524435"/>
    </source>
</evidence>
<dbReference type="RefSeq" id="WP_178199840.1">
    <property type="nucleotide sequence ID" value="NZ_CALVCM010000019.1"/>
</dbReference>
<dbReference type="PANTHER" id="PTHR13061:SF29">
    <property type="entry name" value="GAMMA CARBONIC ANHYDRASE-LIKE 1, MITOCHONDRIAL-RELATED"/>
    <property type="match status" value="1"/>
</dbReference>
<name>A0ABT1SM06_9FIRM</name>
<comment type="caution">
    <text evidence="1">The sequence shown here is derived from an EMBL/GenBank/DDBJ whole genome shotgun (WGS) entry which is preliminary data.</text>
</comment>
<dbReference type="InterPro" id="IPR001451">
    <property type="entry name" value="Hexapep"/>
</dbReference>
<accession>A0ABT1SM06</accession>
<keyword evidence="2" id="KW-1185">Reference proteome</keyword>
<dbReference type="Proteomes" id="UP001524435">
    <property type="component" value="Unassembled WGS sequence"/>
</dbReference>
<sequence length="171" mass="18640">MVKTFEDHSLIQEAGSWIADSAEVIGDVTLKKDASIWYQSVVRGDCGSIVIGPYSNVQDHCTLHTDLHYELRIGESVTIGHRCIIHGCVIEDHCMIGMGAIIMNGAHVEKNCIIGAGAVVLEGMRIPANSIAVGSPAKVIKTLTPKQHEHILWNAAHYVKLAHRHQEEASC</sequence>
<organism evidence="1 2">
    <name type="scientific">Massilicoli timonensis</name>
    <dbReference type="NCBI Taxonomy" id="2015901"/>
    <lineage>
        <taxon>Bacteria</taxon>
        <taxon>Bacillati</taxon>
        <taxon>Bacillota</taxon>
        <taxon>Erysipelotrichia</taxon>
        <taxon>Erysipelotrichales</taxon>
        <taxon>Erysipelotrichaceae</taxon>
        <taxon>Massilicoli</taxon>
    </lineage>
</organism>
<dbReference type="InterPro" id="IPR050484">
    <property type="entry name" value="Transf_Hexapept/Carb_Anhydrase"/>
</dbReference>
<dbReference type="EMBL" id="JANGCH010000011">
    <property type="protein sequence ID" value="MCQ5122249.1"/>
    <property type="molecule type" value="Genomic_DNA"/>
</dbReference>
<evidence type="ECO:0000313" key="1">
    <source>
        <dbReference type="EMBL" id="MCQ5122249.1"/>
    </source>
</evidence>
<proteinExistence type="predicted"/>
<dbReference type="Gene3D" id="2.160.10.10">
    <property type="entry name" value="Hexapeptide repeat proteins"/>
    <property type="match status" value="1"/>
</dbReference>
<dbReference type="PANTHER" id="PTHR13061">
    <property type="entry name" value="DYNACTIN SUBUNIT P25"/>
    <property type="match status" value="1"/>
</dbReference>